<dbReference type="PANTHER" id="PTHR34987">
    <property type="entry name" value="C, PUTATIVE (AFU_ORTHOLOGUE AFUA_3G02880)-RELATED"/>
    <property type="match status" value="1"/>
</dbReference>
<dbReference type="Gene3D" id="2.60.120.260">
    <property type="entry name" value="Galactose-binding domain-like"/>
    <property type="match status" value="1"/>
</dbReference>
<dbReference type="GO" id="GO:0005975">
    <property type="term" value="P:carbohydrate metabolic process"/>
    <property type="evidence" value="ECO:0007669"/>
    <property type="project" value="InterPro"/>
</dbReference>
<reference evidence="5 6" key="1">
    <citation type="submission" date="2020-08" db="EMBL/GenBank/DDBJ databases">
        <title>Genomic Encyclopedia of Type Strains, Phase IV (KMG-IV): sequencing the most valuable type-strain genomes for metagenomic binning, comparative biology and taxonomic classification.</title>
        <authorList>
            <person name="Goeker M."/>
        </authorList>
    </citation>
    <scope>NUCLEOTIDE SEQUENCE [LARGE SCALE GENOMIC DNA]</scope>
    <source>
        <strain evidence="5 6">DSM 105074</strain>
    </source>
</reference>
<comment type="caution">
    <text evidence="5">The sequence shown here is derived from an EMBL/GenBank/DDBJ whole genome shotgun (WGS) entry which is preliminary data.</text>
</comment>
<evidence type="ECO:0000256" key="1">
    <source>
        <dbReference type="SAM" id="SignalP"/>
    </source>
</evidence>
<dbReference type="InterPro" id="IPR035398">
    <property type="entry name" value="Bac_rhamnosid_C"/>
</dbReference>
<dbReference type="RefSeq" id="WP_184173494.1">
    <property type="nucleotide sequence ID" value="NZ_JACHGF010000002.1"/>
</dbReference>
<name>A0A840TLJ4_9BACT</name>
<feature type="domain" description="Alpha-L-rhamnosidase six-hairpin glycosidase" evidence="3">
    <location>
        <begin position="389"/>
        <end position="711"/>
    </location>
</feature>
<evidence type="ECO:0000259" key="3">
    <source>
        <dbReference type="Pfam" id="PF17389"/>
    </source>
</evidence>
<organism evidence="5 6">
    <name type="scientific">Rhabdobacter roseus</name>
    <dbReference type="NCBI Taxonomy" id="1655419"/>
    <lineage>
        <taxon>Bacteria</taxon>
        <taxon>Pseudomonadati</taxon>
        <taxon>Bacteroidota</taxon>
        <taxon>Cytophagia</taxon>
        <taxon>Cytophagales</taxon>
        <taxon>Cytophagaceae</taxon>
        <taxon>Rhabdobacter</taxon>
    </lineage>
</organism>
<dbReference type="Proteomes" id="UP000557307">
    <property type="component" value="Unassembled WGS sequence"/>
</dbReference>
<dbReference type="Gene3D" id="1.50.10.10">
    <property type="match status" value="1"/>
</dbReference>
<dbReference type="InterPro" id="IPR008928">
    <property type="entry name" value="6-hairpin_glycosidase_sf"/>
</dbReference>
<evidence type="ECO:0008006" key="7">
    <source>
        <dbReference type="Google" id="ProtNLM"/>
    </source>
</evidence>
<proteinExistence type="predicted"/>
<sequence length="798" mass="90142">MTRFFLVLTFFFALTATAQTPMREFSPFYKAAEGTNPALLRNGWKSRWIGHPTTDPTAFGVYHFRKTLTFDTKPGTFVVHVSADNRYRLYVNGQEVAKGPARGDKAHWRYETIDLAPHLVAGRNVIAAEVWNFAKDAPLAQISHHTGFIMQGNGEAEQVINSNDSWLVTQNQAYTPIPFGPIAFRGYYVVGPGEMVDAGKYPWGWQNADFDDSPWQKARIFGPGAPYGLSMDSQWGLVPRPIPAMEEYPVRIPKIARTTLGNLDTGFLAGTKDLTIPARTKGTLLLDQTYLTNAYPHLLVSKGKGAEVKLTYQEALYDKDWKKGHRDEIEGKEITGHYDIFRPDGGARRQFRPLWFRTYRYLQLDIETQDEPLVIHDLYGMFTGYPFEEKGSFQSNDPVLSQIWNVGWRTARLCAIETYVDCPYWEQLQYIGDTRIQALISLYVSGDDRLVRQSLMHFDESRIPEGLTASRYPHALQQLIPPYSLFHIAMIHDYSMYRDDLPFVRSLYPGVQSILSWYERYVDKNGMLANLPWWNFVDHRSFHGKEKQPIGKDEQSANITLQYAYALNYAAELAKALGYPHDAQKYLEQSAKLKKATYALCWDAGRGLLADTPEKKFFSQHANLFAILTNTVPQAQQAALMKKLLADQSLTKTTIYFDFYTNRALEKVGMADTYLDHLQPWKNMLGMGLTTFAEMEDPTRSDCHAWSASPNYDLLATVCGIKPGSAGFGSVRIEPALGTLQQASGKVPHPAGTIEVSYTREANGKLKAEITLPPTLTGAFVWKGQSVPLKAGKQVLSR</sequence>
<feature type="chain" id="PRO_5032909317" description="Alpha-L-rhamnosidase" evidence="1">
    <location>
        <begin position="19"/>
        <end position="798"/>
    </location>
</feature>
<dbReference type="SUPFAM" id="SSF49785">
    <property type="entry name" value="Galactose-binding domain-like"/>
    <property type="match status" value="1"/>
</dbReference>
<dbReference type="InterPro" id="IPR035396">
    <property type="entry name" value="Bac_rhamnosid6H"/>
</dbReference>
<evidence type="ECO:0000259" key="2">
    <source>
        <dbReference type="Pfam" id="PF08531"/>
    </source>
</evidence>
<feature type="domain" description="Alpha-L-rhamnosidase C-terminal" evidence="4">
    <location>
        <begin position="720"/>
        <end position="777"/>
    </location>
</feature>
<dbReference type="Gene3D" id="2.60.420.10">
    <property type="entry name" value="Maltose phosphorylase, domain 3"/>
    <property type="match status" value="1"/>
</dbReference>
<evidence type="ECO:0000313" key="6">
    <source>
        <dbReference type="Proteomes" id="UP000557307"/>
    </source>
</evidence>
<dbReference type="InterPro" id="IPR013737">
    <property type="entry name" value="Bac_rhamnosid_N"/>
</dbReference>
<feature type="signal peptide" evidence="1">
    <location>
        <begin position="1"/>
        <end position="18"/>
    </location>
</feature>
<dbReference type="SUPFAM" id="SSF48208">
    <property type="entry name" value="Six-hairpin glycosidases"/>
    <property type="match status" value="1"/>
</dbReference>
<keyword evidence="6" id="KW-1185">Reference proteome</keyword>
<dbReference type="Pfam" id="PF17389">
    <property type="entry name" value="Bac_rhamnosid6H"/>
    <property type="match status" value="1"/>
</dbReference>
<protein>
    <recommendedName>
        <fullName evidence="7">Alpha-L-rhamnosidase</fullName>
    </recommendedName>
</protein>
<keyword evidence="1" id="KW-0732">Signal</keyword>
<dbReference type="InterPro" id="IPR008979">
    <property type="entry name" value="Galactose-bd-like_sf"/>
</dbReference>
<dbReference type="PANTHER" id="PTHR34987:SF2">
    <property type="entry name" value="B, PUTATIVE (AFU_ORTHOLOGUE AFUA_7G05040)-RELATED"/>
    <property type="match status" value="1"/>
</dbReference>
<accession>A0A840TLJ4</accession>
<dbReference type="AlphaFoldDB" id="A0A840TLJ4"/>
<dbReference type="InterPro" id="IPR012341">
    <property type="entry name" value="6hp_glycosidase-like_sf"/>
</dbReference>
<dbReference type="EMBL" id="JACHGF010000002">
    <property type="protein sequence ID" value="MBB5283805.1"/>
    <property type="molecule type" value="Genomic_DNA"/>
</dbReference>
<dbReference type="Pfam" id="PF17390">
    <property type="entry name" value="Bac_rhamnosid_C"/>
    <property type="match status" value="1"/>
</dbReference>
<feature type="domain" description="Bacterial alpha-L-rhamnosidase N-terminal" evidence="2">
    <location>
        <begin position="78"/>
        <end position="221"/>
    </location>
</feature>
<evidence type="ECO:0000259" key="4">
    <source>
        <dbReference type="Pfam" id="PF17390"/>
    </source>
</evidence>
<dbReference type="Pfam" id="PF08531">
    <property type="entry name" value="Bac_rhamnosid_N"/>
    <property type="match status" value="1"/>
</dbReference>
<evidence type="ECO:0000313" key="5">
    <source>
        <dbReference type="EMBL" id="MBB5283805.1"/>
    </source>
</evidence>
<gene>
    <name evidence="5" type="ORF">HNQ92_001931</name>
</gene>